<name>A0ABQ5KNF2_9EUKA</name>
<evidence type="ECO:0000313" key="2">
    <source>
        <dbReference type="Proteomes" id="UP001057375"/>
    </source>
</evidence>
<feature type="non-terminal residue" evidence="1">
    <location>
        <position position="28"/>
    </location>
</feature>
<dbReference type="Proteomes" id="UP001057375">
    <property type="component" value="Unassembled WGS sequence"/>
</dbReference>
<comment type="caution">
    <text evidence="1">The sequence shown here is derived from an EMBL/GenBank/DDBJ whole genome shotgun (WGS) entry which is preliminary data.</text>
</comment>
<reference evidence="1" key="1">
    <citation type="submission" date="2022-03" db="EMBL/GenBank/DDBJ databases">
        <title>Draft genome sequence of Aduncisulcus paluster, a free-living microaerophilic Fornicata.</title>
        <authorList>
            <person name="Yuyama I."/>
            <person name="Kume K."/>
            <person name="Tamura T."/>
            <person name="Inagaki Y."/>
            <person name="Hashimoto T."/>
        </authorList>
    </citation>
    <scope>NUCLEOTIDE SEQUENCE</scope>
    <source>
        <strain evidence="1">NY0171</strain>
    </source>
</reference>
<sequence>MYAFSSASAFLHGNANSNACPVLLSLKA</sequence>
<keyword evidence="2" id="KW-1185">Reference proteome</keyword>
<organism evidence="1 2">
    <name type="scientific">Aduncisulcus paluster</name>
    <dbReference type="NCBI Taxonomy" id="2918883"/>
    <lineage>
        <taxon>Eukaryota</taxon>
        <taxon>Metamonada</taxon>
        <taxon>Carpediemonas-like organisms</taxon>
        <taxon>Aduncisulcus</taxon>
    </lineage>
</organism>
<evidence type="ECO:0000313" key="1">
    <source>
        <dbReference type="EMBL" id="GKT34039.1"/>
    </source>
</evidence>
<gene>
    <name evidence="1" type="ORF">ADUPG1_007590</name>
</gene>
<dbReference type="EMBL" id="BQXS01010663">
    <property type="protein sequence ID" value="GKT34039.1"/>
    <property type="molecule type" value="Genomic_DNA"/>
</dbReference>
<accession>A0ABQ5KNF2</accession>
<protein>
    <submittedName>
        <fullName evidence="1">Uncharacterized protein</fullName>
    </submittedName>
</protein>
<proteinExistence type="predicted"/>